<evidence type="ECO:0000313" key="3">
    <source>
        <dbReference type="EMBL" id="KVI01706.1"/>
    </source>
</evidence>
<comment type="caution">
    <text evidence="2">The sequence shown here is derived from an EMBL/GenBank/DDBJ whole genome shotgun (WGS) entry which is preliminary data.</text>
</comment>
<sequence>MLRLLSHSATLATWQFVCLIFFLASKLLKTIPQVLSKCDYDGVVAHIFCLRSLPTLYKKDNCRFNIFFCFMMRK</sequence>
<dbReference type="Proteomes" id="UP000243975">
    <property type="component" value="Unassembled WGS sequence"/>
</dbReference>
<name>A0A103Y313_CYNCS</name>
<dbReference type="AlphaFoldDB" id="A0A103Y313"/>
<dbReference type="EMBL" id="LEKV01002993">
    <property type="protein sequence ID" value="KVI01594.1"/>
    <property type="molecule type" value="Genomic_DNA"/>
</dbReference>
<evidence type="ECO:0000313" key="4">
    <source>
        <dbReference type="Proteomes" id="UP000243975"/>
    </source>
</evidence>
<dbReference type="Gramene" id="KVI01706">
    <property type="protein sequence ID" value="KVI01706"/>
    <property type="gene ID" value="Ccrd_020014"/>
</dbReference>
<accession>A0A103Y313</accession>
<organism evidence="2 4">
    <name type="scientific">Cynara cardunculus var. scolymus</name>
    <name type="common">Globe artichoke</name>
    <name type="synonym">Cynara scolymus</name>
    <dbReference type="NCBI Taxonomy" id="59895"/>
    <lineage>
        <taxon>Eukaryota</taxon>
        <taxon>Viridiplantae</taxon>
        <taxon>Streptophyta</taxon>
        <taxon>Embryophyta</taxon>
        <taxon>Tracheophyta</taxon>
        <taxon>Spermatophyta</taxon>
        <taxon>Magnoliopsida</taxon>
        <taxon>eudicotyledons</taxon>
        <taxon>Gunneridae</taxon>
        <taxon>Pentapetalae</taxon>
        <taxon>asterids</taxon>
        <taxon>campanulids</taxon>
        <taxon>Asterales</taxon>
        <taxon>Asteraceae</taxon>
        <taxon>Carduoideae</taxon>
        <taxon>Cardueae</taxon>
        <taxon>Carduinae</taxon>
        <taxon>Cynara</taxon>
    </lineage>
</organism>
<keyword evidence="1" id="KW-0472">Membrane</keyword>
<keyword evidence="4" id="KW-1185">Reference proteome</keyword>
<keyword evidence="1" id="KW-0812">Transmembrane</keyword>
<gene>
    <name evidence="3" type="ORF">Ccrd_020014</name>
    <name evidence="2" type="ORF">Ccrd_020131</name>
</gene>
<reference evidence="2 4" key="1">
    <citation type="journal article" date="2016" name="Sci. Rep.">
        <title>The genome sequence of the outbreeding globe artichoke constructed de novo incorporating a phase-aware low-pass sequencing strategy of F1 progeny.</title>
        <authorList>
            <person name="Scaglione D."/>
            <person name="Reyes-Chin-Wo S."/>
            <person name="Acquadro A."/>
            <person name="Froenicke L."/>
            <person name="Portis E."/>
            <person name="Beitel C."/>
            <person name="Tirone M."/>
            <person name="Mauro R."/>
            <person name="Lo Monaco A."/>
            <person name="Mauromicale G."/>
            <person name="Faccioli P."/>
            <person name="Cattivelli L."/>
            <person name="Rieseberg L."/>
            <person name="Michelmore R."/>
            <person name="Lanteri S."/>
        </authorList>
    </citation>
    <scope>NUCLEOTIDE SEQUENCE [LARGE SCALE GENOMIC DNA]</scope>
    <source>
        <strain evidence="2">2C</strain>
    </source>
</reference>
<dbReference type="Gramene" id="KVI01594">
    <property type="protein sequence ID" value="KVI01594"/>
    <property type="gene ID" value="Ccrd_020131"/>
</dbReference>
<proteinExistence type="predicted"/>
<keyword evidence="1" id="KW-1133">Transmembrane helix</keyword>
<feature type="transmembrane region" description="Helical" evidence="1">
    <location>
        <begin position="12"/>
        <end position="28"/>
    </location>
</feature>
<evidence type="ECO:0000313" key="2">
    <source>
        <dbReference type="EMBL" id="KVI01594.1"/>
    </source>
</evidence>
<protein>
    <submittedName>
        <fullName evidence="2">Uncharacterized protein</fullName>
    </submittedName>
</protein>
<dbReference type="EMBL" id="LEKV01002744">
    <property type="protein sequence ID" value="KVI01706.1"/>
    <property type="molecule type" value="Genomic_DNA"/>
</dbReference>
<evidence type="ECO:0000256" key="1">
    <source>
        <dbReference type="SAM" id="Phobius"/>
    </source>
</evidence>